<dbReference type="Proteomes" id="UP001163046">
    <property type="component" value="Unassembled WGS sequence"/>
</dbReference>
<sequence length="100" mass="10965">MAHETGHNLGAQHDSAGNPCADVMNIMSTQASGKETAFEWSSCSRHSIHTFLSGDHAACLKDRPQKAVELPQRLPENSITLTINVRGPLEISRGRVQRLF</sequence>
<evidence type="ECO:0000313" key="4">
    <source>
        <dbReference type="Proteomes" id="UP001163046"/>
    </source>
</evidence>
<dbReference type="OrthoDB" id="5951731at2759"/>
<dbReference type="SUPFAM" id="SSF55486">
    <property type="entry name" value="Metalloproteases ('zincins'), catalytic domain"/>
    <property type="match status" value="1"/>
</dbReference>
<evidence type="ECO:0000256" key="1">
    <source>
        <dbReference type="PROSITE-ProRule" id="PRU00276"/>
    </source>
</evidence>
<keyword evidence="4" id="KW-1185">Reference proteome</keyword>
<feature type="domain" description="Peptidase M12B" evidence="2">
    <location>
        <begin position="1"/>
        <end position="64"/>
    </location>
</feature>
<comment type="caution">
    <text evidence="1">Lacks conserved residue(s) required for the propagation of feature annotation.</text>
</comment>
<dbReference type="PROSITE" id="PS50215">
    <property type="entry name" value="ADAM_MEPRO"/>
    <property type="match status" value="1"/>
</dbReference>
<dbReference type="Gene3D" id="3.40.390.10">
    <property type="entry name" value="Collagenase (Catalytic Domain)"/>
    <property type="match status" value="1"/>
</dbReference>
<feature type="binding site" evidence="1">
    <location>
        <position position="13"/>
    </location>
    <ligand>
        <name>Zn(2+)</name>
        <dbReference type="ChEBI" id="CHEBI:29105"/>
        <note>catalytic</note>
    </ligand>
</feature>
<protein>
    <recommendedName>
        <fullName evidence="2">Peptidase M12B domain-containing protein</fullName>
    </recommendedName>
</protein>
<dbReference type="InterPro" id="IPR024079">
    <property type="entry name" value="MetalloPept_cat_dom_sf"/>
</dbReference>
<dbReference type="GO" id="GO:0046872">
    <property type="term" value="F:metal ion binding"/>
    <property type="evidence" value="ECO:0007669"/>
    <property type="project" value="UniProtKB-KW"/>
</dbReference>
<keyword evidence="1" id="KW-0479">Metal-binding</keyword>
<dbReference type="PANTHER" id="PTHR11905:SF159">
    <property type="entry name" value="ADAM METALLOPROTEASE"/>
    <property type="match status" value="1"/>
</dbReference>
<dbReference type="EMBL" id="MU827784">
    <property type="protein sequence ID" value="KAJ7334353.1"/>
    <property type="molecule type" value="Genomic_DNA"/>
</dbReference>
<dbReference type="GO" id="GO:0004222">
    <property type="term" value="F:metalloendopeptidase activity"/>
    <property type="evidence" value="ECO:0007669"/>
    <property type="project" value="InterPro"/>
</dbReference>
<dbReference type="AlphaFoldDB" id="A0A9X0CFB0"/>
<organism evidence="3 4">
    <name type="scientific">Desmophyllum pertusum</name>
    <dbReference type="NCBI Taxonomy" id="174260"/>
    <lineage>
        <taxon>Eukaryota</taxon>
        <taxon>Metazoa</taxon>
        <taxon>Cnidaria</taxon>
        <taxon>Anthozoa</taxon>
        <taxon>Hexacorallia</taxon>
        <taxon>Scleractinia</taxon>
        <taxon>Caryophylliina</taxon>
        <taxon>Caryophylliidae</taxon>
        <taxon>Desmophyllum</taxon>
    </lineage>
</organism>
<feature type="binding site" evidence="1">
    <location>
        <position position="3"/>
    </location>
    <ligand>
        <name>Zn(2+)</name>
        <dbReference type="ChEBI" id="CHEBI:29105"/>
        <note>catalytic</note>
    </ligand>
</feature>
<accession>A0A9X0CFB0</accession>
<proteinExistence type="predicted"/>
<evidence type="ECO:0000259" key="2">
    <source>
        <dbReference type="PROSITE" id="PS50215"/>
    </source>
</evidence>
<name>A0A9X0CFB0_9CNID</name>
<keyword evidence="1" id="KW-0862">Zinc</keyword>
<gene>
    <name evidence="3" type="ORF">OS493_014663</name>
</gene>
<feature type="active site" evidence="1">
    <location>
        <position position="4"/>
    </location>
</feature>
<evidence type="ECO:0000313" key="3">
    <source>
        <dbReference type="EMBL" id="KAJ7334353.1"/>
    </source>
</evidence>
<dbReference type="InterPro" id="IPR001590">
    <property type="entry name" value="Peptidase_M12B"/>
</dbReference>
<dbReference type="PANTHER" id="PTHR11905">
    <property type="entry name" value="ADAM A DISINTEGRIN AND METALLOPROTEASE DOMAIN"/>
    <property type="match status" value="1"/>
</dbReference>
<dbReference type="GO" id="GO:0006508">
    <property type="term" value="P:proteolysis"/>
    <property type="evidence" value="ECO:0007669"/>
    <property type="project" value="InterPro"/>
</dbReference>
<reference evidence="3" key="1">
    <citation type="submission" date="2023-01" db="EMBL/GenBank/DDBJ databases">
        <title>Genome assembly of the deep-sea coral Lophelia pertusa.</title>
        <authorList>
            <person name="Herrera S."/>
            <person name="Cordes E."/>
        </authorList>
    </citation>
    <scope>NUCLEOTIDE SEQUENCE</scope>
    <source>
        <strain evidence="3">USNM1676648</strain>
        <tissue evidence="3">Polyp</tissue>
    </source>
</reference>
<dbReference type="Pfam" id="PF01421">
    <property type="entry name" value="Reprolysin"/>
    <property type="match status" value="1"/>
</dbReference>
<comment type="caution">
    <text evidence="3">The sequence shown here is derived from an EMBL/GenBank/DDBJ whole genome shotgun (WGS) entry which is preliminary data.</text>
</comment>
<feature type="binding site" evidence="1">
    <location>
        <position position="7"/>
    </location>
    <ligand>
        <name>Zn(2+)</name>
        <dbReference type="ChEBI" id="CHEBI:29105"/>
        <note>catalytic</note>
    </ligand>
</feature>